<evidence type="ECO:0000256" key="5">
    <source>
        <dbReference type="RuleBase" id="RU000461"/>
    </source>
</evidence>
<dbReference type="PRINTS" id="PR00385">
    <property type="entry name" value="P450"/>
</dbReference>
<keyword evidence="7" id="KW-1185">Reference proteome</keyword>
<keyword evidence="1 4" id="KW-0479">Metal-binding</keyword>
<dbReference type="InParanoid" id="A0A167NRY4"/>
<dbReference type="EMBL" id="KV440975">
    <property type="protein sequence ID" value="OAD76549.1"/>
    <property type="molecule type" value="Genomic_DNA"/>
</dbReference>
<dbReference type="GO" id="GO:0005506">
    <property type="term" value="F:iron ion binding"/>
    <property type="evidence" value="ECO:0007669"/>
    <property type="project" value="InterPro"/>
</dbReference>
<protein>
    <submittedName>
        <fullName evidence="6">CYP5208 protein</fullName>
    </submittedName>
</protein>
<comment type="similarity">
    <text evidence="5">Belongs to the cytochrome P450 family.</text>
</comment>
<keyword evidence="5" id="KW-0503">Monooxygenase</keyword>
<dbReference type="OrthoDB" id="1055148at2759"/>
<dbReference type="GO" id="GO:0020037">
    <property type="term" value="F:heme binding"/>
    <property type="evidence" value="ECO:0007669"/>
    <property type="project" value="InterPro"/>
</dbReference>
<accession>A0A167NRY4</accession>
<organism evidence="6 7">
    <name type="scientific">Phycomyces blakesleeanus (strain ATCC 8743b / DSM 1359 / FGSC 10004 / NBRC 33097 / NRRL 1555)</name>
    <dbReference type="NCBI Taxonomy" id="763407"/>
    <lineage>
        <taxon>Eukaryota</taxon>
        <taxon>Fungi</taxon>
        <taxon>Fungi incertae sedis</taxon>
        <taxon>Mucoromycota</taxon>
        <taxon>Mucoromycotina</taxon>
        <taxon>Mucoromycetes</taxon>
        <taxon>Mucorales</taxon>
        <taxon>Phycomycetaceae</taxon>
        <taxon>Phycomyces</taxon>
    </lineage>
</organism>
<dbReference type="GO" id="GO:0004497">
    <property type="term" value="F:monooxygenase activity"/>
    <property type="evidence" value="ECO:0007669"/>
    <property type="project" value="UniProtKB-KW"/>
</dbReference>
<proteinExistence type="inferred from homology"/>
<dbReference type="PANTHER" id="PTHR46300">
    <property type="entry name" value="P450, PUTATIVE (EUROFUNG)-RELATED-RELATED"/>
    <property type="match status" value="1"/>
</dbReference>
<dbReference type="InterPro" id="IPR050364">
    <property type="entry name" value="Cytochrome_P450_fung"/>
</dbReference>
<dbReference type="Proteomes" id="UP000077315">
    <property type="component" value="Unassembled WGS sequence"/>
</dbReference>
<dbReference type="VEuPathDB" id="FungiDB:PHYBLDRAFT_185753"/>
<dbReference type="GeneID" id="29000043"/>
<dbReference type="AlphaFoldDB" id="A0A167NRY4"/>
<dbReference type="SUPFAM" id="SSF48264">
    <property type="entry name" value="Cytochrome P450"/>
    <property type="match status" value="1"/>
</dbReference>
<feature type="binding site" description="axial binding residue" evidence="4">
    <location>
        <position position="460"/>
    </location>
    <ligand>
        <name>heme</name>
        <dbReference type="ChEBI" id="CHEBI:30413"/>
    </ligand>
    <ligandPart>
        <name>Fe</name>
        <dbReference type="ChEBI" id="CHEBI:18248"/>
    </ligandPart>
</feature>
<dbReference type="InterPro" id="IPR017972">
    <property type="entry name" value="Cyt_P450_CS"/>
</dbReference>
<comment type="cofactor">
    <cofactor evidence="4">
        <name>heme</name>
        <dbReference type="ChEBI" id="CHEBI:30413"/>
    </cofactor>
</comment>
<evidence type="ECO:0000256" key="3">
    <source>
        <dbReference type="ARBA" id="ARBA00023004"/>
    </source>
</evidence>
<dbReference type="PROSITE" id="PS00086">
    <property type="entry name" value="CYTOCHROME_P450"/>
    <property type="match status" value="1"/>
</dbReference>
<evidence type="ECO:0000256" key="4">
    <source>
        <dbReference type="PIRSR" id="PIRSR602401-1"/>
    </source>
</evidence>
<dbReference type="InterPro" id="IPR001128">
    <property type="entry name" value="Cyt_P450"/>
</dbReference>
<dbReference type="GO" id="GO:0016705">
    <property type="term" value="F:oxidoreductase activity, acting on paired donors, with incorporation or reduction of molecular oxygen"/>
    <property type="evidence" value="ECO:0007669"/>
    <property type="project" value="InterPro"/>
</dbReference>
<dbReference type="PANTHER" id="PTHR46300:SF11">
    <property type="entry name" value="OXIDOREDUCTASE, PUTATIVE-RELATED"/>
    <property type="match status" value="1"/>
</dbReference>
<keyword evidence="2 5" id="KW-0560">Oxidoreductase</keyword>
<dbReference type="PRINTS" id="PR00463">
    <property type="entry name" value="EP450I"/>
</dbReference>
<gene>
    <name evidence="6" type="ORF">PHYBLDRAFT_185753</name>
</gene>
<keyword evidence="4 5" id="KW-0349">Heme</keyword>
<sequence length="520" mass="58831">MDLQQKLTNDTVIAGVVGTVGAYLTYKLYKTISQPSEGNMPPIAPGRQPFVGHLLQMNQPIPPQKVFSKWAKEVGPVYTVHMGTKRWIILNNTESVRDLIVNRGAIYSSRDLSPLLVDILFHGVENGGGLPFFPYGKEWRYLRRLTHASLLKRKVDSYQHILEDRRLDFLKNLEEANKAGAEEGFCMNTQIEHLAMTTVLSIVYGGELCYYDTNNPDLHAIYAQTSESTAVLQPSEQIREFLPIFSFLIPSRVKQYEGLVKRTDTFHGNLLKQFKEKMAKNPDNVENCFMKDMLTENSDITDLRLSDLAMVFVAAGSDTTSGTLQWLVAALANHPEVQDRAYADILENVGKDRLPGPEDEENLPYIKGILFETLRLHPPAPLSVPHCTTEDDVYGDWIIPKGTTIVMNLDSIHRDPTRYPQPDKFLPERHLEFIKNSKNQTSQSVEDRPHLSFSSGRRMCVGIHLAERSLFTTATGLLATYRIERVSEELIDVSIQRDIYGVTSNPVPHNVRLVRRVPIA</sequence>
<evidence type="ECO:0000313" key="7">
    <source>
        <dbReference type="Proteomes" id="UP000077315"/>
    </source>
</evidence>
<dbReference type="STRING" id="763407.A0A167NRY4"/>
<evidence type="ECO:0000256" key="2">
    <source>
        <dbReference type="ARBA" id="ARBA00023002"/>
    </source>
</evidence>
<name>A0A167NRY4_PHYB8</name>
<dbReference type="Gene3D" id="1.10.630.10">
    <property type="entry name" value="Cytochrome P450"/>
    <property type="match status" value="1"/>
</dbReference>
<reference evidence="7" key="1">
    <citation type="submission" date="2015-06" db="EMBL/GenBank/DDBJ databases">
        <title>Expansion of signal transduction pathways in fungi by whole-genome duplication.</title>
        <authorList>
            <consortium name="DOE Joint Genome Institute"/>
            <person name="Corrochano L.M."/>
            <person name="Kuo A."/>
            <person name="Marcet-Houben M."/>
            <person name="Polaino S."/>
            <person name="Salamov A."/>
            <person name="Villalobos J.M."/>
            <person name="Alvarez M.I."/>
            <person name="Avalos J."/>
            <person name="Benito E.P."/>
            <person name="Benoit I."/>
            <person name="Burger G."/>
            <person name="Camino L.P."/>
            <person name="Canovas D."/>
            <person name="Cerda-Olmedo E."/>
            <person name="Cheng J.-F."/>
            <person name="Dominguez A."/>
            <person name="Elias M."/>
            <person name="Eslava A.P."/>
            <person name="Glaser F."/>
            <person name="Grimwood J."/>
            <person name="Gutierrez G."/>
            <person name="Heitman J."/>
            <person name="Henrissat B."/>
            <person name="Iturriaga E.A."/>
            <person name="Lang B.F."/>
            <person name="Lavin J.L."/>
            <person name="Lee S."/>
            <person name="Li W."/>
            <person name="Lindquist E."/>
            <person name="Lopez-Garcia S."/>
            <person name="Luque E.M."/>
            <person name="Marcos A.T."/>
            <person name="Martin J."/>
            <person name="McCluskey K."/>
            <person name="Medina H.R."/>
            <person name="Miralles-Duran A."/>
            <person name="Miyazaki A."/>
            <person name="Munoz-Torres E."/>
            <person name="Oguiza J.A."/>
            <person name="Ohm R."/>
            <person name="Olmedo M."/>
            <person name="Orejas M."/>
            <person name="Ortiz-Castellanos L."/>
            <person name="Pisabarro A.G."/>
            <person name="Rodriguez-Romero J."/>
            <person name="Ruiz-Herrera J."/>
            <person name="Ruiz-Vazquez R."/>
            <person name="Sanz C."/>
            <person name="Schackwitz W."/>
            <person name="Schmutz J."/>
            <person name="Shahriari M."/>
            <person name="Shelest E."/>
            <person name="Silva-Franco F."/>
            <person name="Soanes D."/>
            <person name="Syed K."/>
            <person name="Tagua V.G."/>
            <person name="Talbot N.J."/>
            <person name="Thon M."/>
            <person name="De vries R.P."/>
            <person name="Wiebenga A."/>
            <person name="Yadav J.S."/>
            <person name="Braun E.L."/>
            <person name="Baker S."/>
            <person name="Garre V."/>
            <person name="Horwitz B."/>
            <person name="Torres-Martinez S."/>
            <person name="Idnurm A."/>
            <person name="Herrera-Estrella A."/>
            <person name="Gabaldon T."/>
            <person name="Grigoriev I.V."/>
        </authorList>
    </citation>
    <scope>NUCLEOTIDE SEQUENCE [LARGE SCALE GENOMIC DNA]</scope>
    <source>
        <strain evidence="7">NRRL 1555(-)</strain>
    </source>
</reference>
<dbReference type="Pfam" id="PF00067">
    <property type="entry name" value="p450"/>
    <property type="match status" value="1"/>
</dbReference>
<dbReference type="InterPro" id="IPR002401">
    <property type="entry name" value="Cyt_P450_E_grp-I"/>
</dbReference>
<keyword evidence="3 4" id="KW-0408">Iron</keyword>
<evidence type="ECO:0000256" key="1">
    <source>
        <dbReference type="ARBA" id="ARBA00022723"/>
    </source>
</evidence>
<evidence type="ECO:0000313" key="6">
    <source>
        <dbReference type="EMBL" id="OAD76549.1"/>
    </source>
</evidence>
<dbReference type="RefSeq" id="XP_018294589.1">
    <property type="nucleotide sequence ID" value="XM_018439137.1"/>
</dbReference>
<dbReference type="InterPro" id="IPR036396">
    <property type="entry name" value="Cyt_P450_sf"/>
</dbReference>